<organism evidence="2">
    <name type="scientific">Amblyomma triste</name>
    <name type="common">Neotropical tick</name>
    <dbReference type="NCBI Taxonomy" id="251400"/>
    <lineage>
        <taxon>Eukaryota</taxon>
        <taxon>Metazoa</taxon>
        <taxon>Ecdysozoa</taxon>
        <taxon>Arthropoda</taxon>
        <taxon>Chelicerata</taxon>
        <taxon>Arachnida</taxon>
        <taxon>Acari</taxon>
        <taxon>Parasitiformes</taxon>
        <taxon>Ixodida</taxon>
        <taxon>Ixodoidea</taxon>
        <taxon>Ixodidae</taxon>
        <taxon>Amblyomminae</taxon>
        <taxon>Amblyomma</taxon>
    </lineage>
</organism>
<name>A0A023G0Z1_AMBTT</name>
<protein>
    <submittedName>
        <fullName evidence="2">Putative secreted protein</fullName>
    </submittedName>
</protein>
<feature type="transmembrane region" description="Helical" evidence="1">
    <location>
        <begin position="20"/>
        <end position="38"/>
    </location>
</feature>
<reference evidence="2" key="1">
    <citation type="submission" date="2014-03" db="EMBL/GenBank/DDBJ databases">
        <title>The sialotranscriptome of Amblyomma triste, Amblyomma parvum and Amblyomma cajennense ticks, uncovered by 454-based RNA-seq.</title>
        <authorList>
            <person name="Garcia G.R."/>
            <person name="Gardinassi L.G."/>
            <person name="Ribeiro J.M."/>
            <person name="Anatriello E."/>
            <person name="Ferreira B.R."/>
            <person name="Moreira H.N."/>
            <person name="Mafra C."/>
            <person name="Olegario M.M."/>
            <person name="Szabo P.J."/>
            <person name="Miranda-Santos I.K."/>
            <person name="Maruyama S.R."/>
        </authorList>
    </citation>
    <scope>NUCLEOTIDE SEQUENCE</scope>
    <source>
        <strain evidence="2">Mato Grasso do Sul</strain>
        <tissue evidence="2">Salivary glands</tissue>
    </source>
</reference>
<keyword evidence="1" id="KW-1133">Transmembrane helix</keyword>
<keyword evidence="1" id="KW-0472">Membrane</keyword>
<proteinExistence type="evidence at transcript level"/>
<evidence type="ECO:0000256" key="1">
    <source>
        <dbReference type="SAM" id="Phobius"/>
    </source>
</evidence>
<accession>A0A023G0Z1</accession>
<dbReference type="AlphaFoldDB" id="A0A023G0Z1"/>
<evidence type="ECO:0000313" key="2">
    <source>
        <dbReference type="EMBL" id="JAC27379.1"/>
    </source>
</evidence>
<sequence length="73" mass="8666">MHSSLTSAKRLMTEDTTQALFISAFCLLRLYHLVYGHIVPIHKYVLSQEWQSLISIYLLMCCFFHHEWVPYCT</sequence>
<dbReference type="EMBL" id="GBBM01008039">
    <property type="protein sequence ID" value="JAC27379.1"/>
    <property type="molecule type" value="mRNA"/>
</dbReference>
<keyword evidence="1" id="KW-0812">Transmembrane</keyword>